<dbReference type="AlphaFoldDB" id="A0A644Z458"/>
<organism evidence="2">
    <name type="scientific">bioreactor metagenome</name>
    <dbReference type="NCBI Taxonomy" id="1076179"/>
    <lineage>
        <taxon>unclassified sequences</taxon>
        <taxon>metagenomes</taxon>
        <taxon>ecological metagenomes</taxon>
    </lineage>
</organism>
<dbReference type="Gene3D" id="3.90.1570.50">
    <property type="match status" value="1"/>
</dbReference>
<sequence>MAKELIWDPVRKKRIVLTPEEGVRQWLIKELVEIHGYPIHMLSCEYSITINTVNYRGDLVVFGNGLNPLLIAECKAPSVKISMSTFEQVLRYNLALKANYLMVTNGSDTYLAQITSPEGDFSFIPNIPKYNELSK</sequence>
<dbReference type="InterPro" id="IPR029464">
    <property type="entry name" value="HSDR_N"/>
</dbReference>
<protein>
    <recommendedName>
        <fullName evidence="1">Type I restriction enzyme R protein N-terminal domain-containing protein</fullName>
    </recommendedName>
</protein>
<name>A0A644Z458_9ZZZZ</name>
<feature type="domain" description="Type I restriction enzyme R protein N-terminal" evidence="1">
    <location>
        <begin position="19"/>
        <end position="128"/>
    </location>
</feature>
<dbReference type="Pfam" id="PF13588">
    <property type="entry name" value="HSDR_N_2"/>
    <property type="match status" value="1"/>
</dbReference>
<accession>A0A644Z458</accession>
<evidence type="ECO:0000313" key="2">
    <source>
        <dbReference type="EMBL" id="MPM35058.1"/>
    </source>
</evidence>
<reference evidence="2" key="1">
    <citation type="submission" date="2019-08" db="EMBL/GenBank/DDBJ databases">
        <authorList>
            <person name="Kucharzyk K."/>
            <person name="Murdoch R.W."/>
            <person name="Higgins S."/>
            <person name="Loffler F."/>
        </authorList>
    </citation>
    <scope>NUCLEOTIDE SEQUENCE</scope>
</reference>
<gene>
    <name evidence="2" type="ORF">SDC9_81648</name>
</gene>
<proteinExistence type="predicted"/>
<comment type="caution">
    <text evidence="2">The sequence shown here is derived from an EMBL/GenBank/DDBJ whole genome shotgun (WGS) entry which is preliminary data.</text>
</comment>
<dbReference type="EMBL" id="VSSQ01007166">
    <property type="protein sequence ID" value="MPM35058.1"/>
    <property type="molecule type" value="Genomic_DNA"/>
</dbReference>
<evidence type="ECO:0000259" key="1">
    <source>
        <dbReference type="Pfam" id="PF13588"/>
    </source>
</evidence>